<proteinExistence type="predicted"/>
<dbReference type="GO" id="GO:0016787">
    <property type="term" value="F:hydrolase activity"/>
    <property type="evidence" value="ECO:0007669"/>
    <property type="project" value="UniProtKB-KW"/>
</dbReference>
<dbReference type="PANTHER" id="PTHR11839:SF18">
    <property type="entry name" value="NUDIX HYDROLASE DOMAIN-CONTAINING PROTEIN"/>
    <property type="match status" value="1"/>
</dbReference>
<dbReference type="Pfam" id="PF00293">
    <property type="entry name" value="NUDIX"/>
    <property type="match status" value="1"/>
</dbReference>
<dbReference type="AlphaFoldDB" id="E7C663"/>
<dbReference type="GO" id="GO:0019693">
    <property type="term" value="P:ribose phosphate metabolic process"/>
    <property type="evidence" value="ECO:0007669"/>
    <property type="project" value="TreeGrafter"/>
</dbReference>
<name>E7C663_9ACTN</name>
<dbReference type="InterPro" id="IPR000086">
    <property type="entry name" value="NUDIX_hydrolase_dom"/>
</dbReference>
<sequence>MAPGFTKISERVIHQGNWFTFLAAEFDGPAGERIERYVFRHPGAVGVVPVDGDDVVLVRQFRPAVEMEMLELPAGKLDVPGEEPVDAARRELVEEAGLDAPEMVELARFHNSAGFSDELTIVYLATNLIPAKPMAVSVEERYLSVERVPLDQVLRLVADETITDAKTIIGLLAALRYLGF</sequence>
<dbReference type="PROSITE" id="PS51462">
    <property type="entry name" value="NUDIX"/>
    <property type="match status" value="1"/>
</dbReference>
<evidence type="ECO:0000313" key="4">
    <source>
        <dbReference type="EMBL" id="ADI22937.1"/>
    </source>
</evidence>
<dbReference type="Gene3D" id="3.90.79.10">
    <property type="entry name" value="Nucleoside Triphosphate Pyrophosphohydrolase"/>
    <property type="match status" value="1"/>
</dbReference>
<dbReference type="EMBL" id="GU568001">
    <property type="protein sequence ID" value="ADI22937.1"/>
    <property type="molecule type" value="Genomic_DNA"/>
</dbReference>
<keyword evidence="2 4" id="KW-0378">Hydrolase</keyword>
<dbReference type="SUPFAM" id="SSF55811">
    <property type="entry name" value="Nudix"/>
    <property type="match status" value="1"/>
</dbReference>
<evidence type="ECO:0000259" key="3">
    <source>
        <dbReference type="PROSITE" id="PS51462"/>
    </source>
</evidence>
<dbReference type="CDD" id="cd03424">
    <property type="entry name" value="NUDIX_ADPRase_Nudt5_UGPPase_Nudt14"/>
    <property type="match status" value="1"/>
</dbReference>
<organism evidence="4">
    <name type="scientific">uncultured actinobacterium HF0500_35G12</name>
    <dbReference type="NCBI Taxonomy" id="723604"/>
    <lineage>
        <taxon>Bacteria</taxon>
        <taxon>Bacillati</taxon>
        <taxon>Actinomycetota</taxon>
        <taxon>Actinomycetes</taxon>
        <taxon>marine Actinobacteria clade</taxon>
        <taxon>environmental samples</taxon>
    </lineage>
</organism>
<feature type="domain" description="Nudix hydrolase" evidence="3">
    <location>
        <begin position="40"/>
        <end position="170"/>
    </location>
</feature>
<protein>
    <submittedName>
        <fullName evidence="4">NTP pyrophosphohydrolases including oxidative damage repair enzymes</fullName>
    </submittedName>
</protein>
<reference evidence="4" key="1">
    <citation type="submission" date="2010-01" db="EMBL/GenBank/DDBJ databases">
        <title>Genome fragments of uncultured bacteria from the North Pacific subtropical Gyre.</title>
        <authorList>
            <person name="Pham V.D."/>
            <person name="Delong E.F."/>
        </authorList>
    </citation>
    <scope>NUCLEOTIDE SEQUENCE</scope>
</reference>
<evidence type="ECO:0000256" key="1">
    <source>
        <dbReference type="ARBA" id="ARBA00001946"/>
    </source>
</evidence>
<dbReference type="PANTHER" id="PTHR11839">
    <property type="entry name" value="UDP/ADP-SUGAR PYROPHOSPHATASE"/>
    <property type="match status" value="1"/>
</dbReference>
<dbReference type="GO" id="GO:0006753">
    <property type="term" value="P:nucleoside phosphate metabolic process"/>
    <property type="evidence" value="ECO:0007669"/>
    <property type="project" value="TreeGrafter"/>
</dbReference>
<evidence type="ECO:0000256" key="2">
    <source>
        <dbReference type="ARBA" id="ARBA00022801"/>
    </source>
</evidence>
<comment type="cofactor">
    <cofactor evidence="1">
        <name>Mg(2+)</name>
        <dbReference type="ChEBI" id="CHEBI:18420"/>
    </cofactor>
</comment>
<accession>E7C663</accession>
<dbReference type="InterPro" id="IPR015797">
    <property type="entry name" value="NUDIX_hydrolase-like_dom_sf"/>
</dbReference>